<keyword evidence="4" id="KW-1185">Reference proteome</keyword>
<evidence type="ECO:0000313" key="3">
    <source>
        <dbReference type="EMBL" id="CAK8683418.1"/>
    </source>
</evidence>
<dbReference type="InterPro" id="IPR016024">
    <property type="entry name" value="ARM-type_fold"/>
</dbReference>
<dbReference type="Pfam" id="PF13646">
    <property type="entry name" value="HEAT_2"/>
    <property type="match status" value="1"/>
</dbReference>
<dbReference type="Proteomes" id="UP001642483">
    <property type="component" value="Unassembled WGS sequence"/>
</dbReference>
<accession>A0ABP0FXP4</accession>
<gene>
    <name evidence="3" type="ORF">CVLEPA_LOCUS14496</name>
</gene>
<evidence type="ECO:0008006" key="5">
    <source>
        <dbReference type="Google" id="ProtNLM"/>
    </source>
</evidence>
<evidence type="ECO:0000256" key="1">
    <source>
        <dbReference type="SAM" id="Coils"/>
    </source>
</evidence>
<protein>
    <recommendedName>
        <fullName evidence="5">HEAT repeat-containing protein 4</fullName>
    </recommendedName>
</protein>
<evidence type="ECO:0000313" key="4">
    <source>
        <dbReference type="Proteomes" id="UP001642483"/>
    </source>
</evidence>
<comment type="caution">
    <text evidence="3">The sequence shown here is derived from an EMBL/GenBank/DDBJ whole genome shotgun (WGS) entry which is preliminary data.</text>
</comment>
<proteinExistence type="predicted"/>
<dbReference type="InterPro" id="IPR011989">
    <property type="entry name" value="ARM-like"/>
</dbReference>
<keyword evidence="1" id="KW-0175">Coiled coil</keyword>
<feature type="region of interest" description="Disordered" evidence="2">
    <location>
        <begin position="966"/>
        <end position="1029"/>
    </location>
</feature>
<feature type="region of interest" description="Disordered" evidence="2">
    <location>
        <begin position="411"/>
        <end position="435"/>
    </location>
</feature>
<feature type="coiled-coil region" evidence="1">
    <location>
        <begin position="265"/>
        <end position="292"/>
    </location>
</feature>
<organism evidence="3 4">
    <name type="scientific">Clavelina lepadiformis</name>
    <name type="common">Light-bulb sea squirt</name>
    <name type="synonym">Ascidia lepadiformis</name>
    <dbReference type="NCBI Taxonomy" id="159417"/>
    <lineage>
        <taxon>Eukaryota</taxon>
        <taxon>Metazoa</taxon>
        <taxon>Chordata</taxon>
        <taxon>Tunicata</taxon>
        <taxon>Ascidiacea</taxon>
        <taxon>Aplousobranchia</taxon>
        <taxon>Clavelinidae</taxon>
        <taxon>Clavelina</taxon>
    </lineage>
</organism>
<evidence type="ECO:0000256" key="2">
    <source>
        <dbReference type="SAM" id="MobiDB-lite"/>
    </source>
</evidence>
<feature type="compositionally biased region" description="Basic and acidic residues" evidence="2">
    <location>
        <begin position="994"/>
        <end position="1011"/>
    </location>
</feature>
<dbReference type="PANTHER" id="PTHR12697:SF20">
    <property type="entry name" value="HEAT REPEAT-CONTAINING PROTEIN 4"/>
    <property type="match status" value="1"/>
</dbReference>
<sequence length="1029" mass="116494">MSRNDKKPLEAPVFFPSASRVKIPFVGDDTRHVKVTKPNFNQLSNPLDKHQNNIENSLIKEISKDFEFGKDVIKERCAHTLPYDGSEVLKVYDSSDIVLPSANLLTSGGRFDVRGYLRKLPCNIKKRSFPNAAKMKQKVFTATERHGEVSPCPESTPKSEGIERKNFKQEKDGLPVDTTAPAMEKYRVLPNYVAETSALPEEKHTVSRQWDEHVLNQLSKDTARWIVFDNIDSGSQKDRLDQLIRKKFGGKISNTNLVREDVEDRDLKALERKKLEKKKKLLQEKKLAEKQRHVATIQNDSILQQTFAQYYKLPRFLKQERSKVVTVIDDVNQTAQNLQVKHVELPPPPKMEDFFNPAAGKFINATDNAFEQQLYTNQAKPVFQHNGDKSRIIMDDLSEYQSKLQTMYPPVHKQWSSSGKKKNKPTQIRKGKITRGLQRWKELPNPADFASERGLNPPRSESAKTDYFDMSRSATLLNNAPMIHIIEEWRSKWKLAGRWQEVTLADITIDLENIHDHLRLGAVAACAMAALHKMPVADMAVLAVLPKIDTELCFNNPEVGHLPESLLVKVRACLKDSHPRVCLAAAMCLYALQEITDDVLRILEKNLMQGVPTDKLACAQCLALNGSTDARVLHLLIQMLLESDQQQATALLVHASRHTRLVHSLLAEQLNSSNWKVKVIACNVLSQLSGNINRDLVHKLSNLMWDDWSSEVRKAASRALGQTGHGRDVHFDLREKLVRGNERVCVDVLRKIAHLGIMTATLLPEFVKCFSAEYVSVRLESCRTATCLKIADEKINSELIRLTQYDPAWKIKAHAIKALGEIKVVNEKIQSVLLWALRFEDEPGVRMEACVALRKLKCNASEVILVLQDRVLVEPDQGVKKEVRRTLDAFGMSGPEDNMEMIRQIKSEVKRLCKKSVVAAKVIMYEKELDKFERKAQYIGSILDDMSSEGESNLDDVDPEITNALRQTKSADGPRRDSNRNTPSIAFTLSPERPVTRDTCRERTPSIDNEAHLPPSGTALGFLSPDRGR</sequence>
<dbReference type="Gene3D" id="1.25.10.10">
    <property type="entry name" value="Leucine-rich Repeat Variant"/>
    <property type="match status" value="2"/>
</dbReference>
<name>A0ABP0FXP4_CLALP</name>
<reference evidence="3 4" key="1">
    <citation type="submission" date="2024-02" db="EMBL/GenBank/DDBJ databases">
        <authorList>
            <person name="Daric V."/>
            <person name="Darras S."/>
        </authorList>
    </citation>
    <scope>NUCLEOTIDE SEQUENCE [LARGE SCALE GENOMIC DNA]</scope>
</reference>
<dbReference type="EMBL" id="CAWYQH010000097">
    <property type="protein sequence ID" value="CAK8683418.1"/>
    <property type="molecule type" value="Genomic_DNA"/>
</dbReference>
<dbReference type="PANTHER" id="PTHR12697">
    <property type="entry name" value="PBS LYASE HEAT-LIKE PROTEIN"/>
    <property type="match status" value="1"/>
</dbReference>
<feature type="compositionally biased region" description="Basic residues" evidence="2">
    <location>
        <begin position="419"/>
        <end position="433"/>
    </location>
</feature>
<dbReference type="SUPFAM" id="SSF48371">
    <property type="entry name" value="ARM repeat"/>
    <property type="match status" value="1"/>
</dbReference>